<keyword evidence="4" id="KW-0963">Cytoplasm</keyword>
<comment type="subcellular location">
    <subcellularLocation>
        <location evidence="1">Cytoplasm</location>
    </subcellularLocation>
</comment>
<dbReference type="Proteomes" id="UP000321118">
    <property type="component" value="Unassembled WGS sequence"/>
</dbReference>
<keyword evidence="5" id="KW-0132">Cell division</keyword>
<evidence type="ECO:0000313" key="10">
    <source>
        <dbReference type="Proteomes" id="UP000321118"/>
    </source>
</evidence>
<dbReference type="PANTHER" id="PTHR35794">
    <property type="entry name" value="CELL DIVISION PROTEIN DIVIVA"/>
    <property type="match status" value="1"/>
</dbReference>
<evidence type="ECO:0000256" key="1">
    <source>
        <dbReference type="ARBA" id="ARBA00004496"/>
    </source>
</evidence>
<dbReference type="Gene3D" id="6.10.250.660">
    <property type="match status" value="2"/>
</dbReference>
<name>A0A510V6F0_9CELL</name>
<dbReference type="NCBIfam" id="TIGR03544">
    <property type="entry name" value="DivI1A_domain"/>
    <property type="match status" value="2"/>
</dbReference>
<keyword evidence="6" id="KW-0175">Coiled coil</keyword>
<evidence type="ECO:0000313" key="9">
    <source>
        <dbReference type="EMBL" id="GEK22432.1"/>
    </source>
</evidence>
<evidence type="ECO:0000256" key="4">
    <source>
        <dbReference type="ARBA" id="ARBA00022490"/>
    </source>
</evidence>
<dbReference type="PANTHER" id="PTHR35794:SF2">
    <property type="entry name" value="CELL DIVISION PROTEIN DIVIVA"/>
    <property type="match status" value="1"/>
</dbReference>
<evidence type="ECO:0000256" key="3">
    <source>
        <dbReference type="ARBA" id="ARBA00018787"/>
    </source>
</evidence>
<protein>
    <recommendedName>
        <fullName evidence="3">Cell wall synthesis protein Wag31</fullName>
    </recommendedName>
    <alternativeName>
        <fullName evidence="8">Antigen 84</fullName>
    </alternativeName>
</protein>
<dbReference type="EMBL" id="BJUB01000009">
    <property type="protein sequence ID" value="GEK22432.1"/>
    <property type="molecule type" value="Genomic_DNA"/>
</dbReference>
<reference evidence="9 10" key="1">
    <citation type="submission" date="2019-07" db="EMBL/GenBank/DDBJ databases">
        <title>Whole genome shotgun sequence of Cellulomonas xylanilytica NBRC 101102.</title>
        <authorList>
            <person name="Hosoyama A."/>
            <person name="Uohara A."/>
            <person name="Ohji S."/>
            <person name="Ichikawa N."/>
        </authorList>
    </citation>
    <scope>NUCLEOTIDE SEQUENCE [LARGE SCALE GENOMIC DNA]</scope>
    <source>
        <strain evidence="9 10">NBRC 101102</strain>
    </source>
</reference>
<dbReference type="AlphaFoldDB" id="A0A510V6F0"/>
<evidence type="ECO:0000256" key="2">
    <source>
        <dbReference type="ARBA" id="ARBA00009008"/>
    </source>
</evidence>
<evidence type="ECO:0000256" key="8">
    <source>
        <dbReference type="ARBA" id="ARBA00031737"/>
    </source>
</evidence>
<comment type="similarity">
    <text evidence="2">Belongs to the DivIVA family.</text>
</comment>
<dbReference type="OrthoDB" id="9815492at2"/>
<gene>
    <name evidence="9" type="ORF">CXY01_29520</name>
</gene>
<dbReference type="InterPro" id="IPR007793">
    <property type="entry name" value="DivIVA_fam"/>
</dbReference>
<keyword evidence="10" id="KW-1185">Reference proteome</keyword>
<evidence type="ECO:0000256" key="5">
    <source>
        <dbReference type="ARBA" id="ARBA00022618"/>
    </source>
</evidence>
<dbReference type="InterPro" id="IPR019933">
    <property type="entry name" value="DivIVA_domain"/>
</dbReference>
<organism evidence="9 10">
    <name type="scientific">Cellulomonas xylanilytica</name>
    <dbReference type="NCBI Taxonomy" id="233583"/>
    <lineage>
        <taxon>Bacteria</taxon>
        <taxon>Bacillati</taxon>
        <taxon>Actinomycetota</taxon>
        <taxon>Actinomycetes</taxon>
        <taxon>Micrococcales</taxon>
        <taxon>Cellulomonadaceae</taxon>
        <taxon>Cellulomonas</taxon>
    </lineage>
</organism>
<proteinExistence type="inferred from homology"/>
<dbReference type="GO" id="GO:0051301">
    <property type="term" value="P:cell division"/>
    <property type="evidence" value="ECO:0007669"/>
    <property type="project" value="UniProtKB-KW"/>
</dbReference>
<sequence length="162" mass="17838">MQAMLTAYEVLNQKFAATKFREGYDQDEVDAFLDRVTATLKELEGGETARDGVTERDIDTVRFQGTKFREGYDQGEVDDFLDRVRERLVQGPQDVVPVRDAAAPVDVSALAATALVMRLQMAHSTRPSGAPDAVAVRLPDGQLRSVVDVRSTPEGIELRLGD</sequence>
<evidence type="ECO:0000256" key="7">
    <source>
        <dbReference type="ARBA" id="ARBA00023306"/>
    </source>
</evidence>
<comment type="caution">
    <text evidence="9">The sequence shown here is derived from an EMBL/GenBank/DDBJ whole genome shotgun (WGS) entry which is preliminary data.</text>
</comment>
<accession>A0A510V6F0</accession>
<dbReference type="GO" id="GO:0005737">
    <property type="term" value="C:cytoplasm"/>
    <property type="evidence" value="ECO:0007669"/>
    <property type="project" value="UniProtKB-SubCell"/>
</dbReference>
<keyword evidence="7" id="KW-0131">Cell cycle</keyword>
<evidence type="ECO:0000256" key="6">
    <source>
        <dbReference type="ARBA" id="ARBA00023054"/>
    </source>
</evidence>